<dbReference type="InterPro" id="IPR036881">
    <property type="entry name" value="Glyco_hydro_3_C_sf"/>
</dbReference>
<sequence>MNIEDIIKKMTLHEKVMFCTGKNSWRTLDLPHLGVPSVLMSDGTSGVRFQMGSDDPKPSTFYDTLSGRFDDEKALNNTCEATAFPSGSAIACSWNKDLIRQVGRAIAAECRGIGIQLLLGPGINIRRHPLTARNFEYYSEDPCLAGDMAAAMVEGVQSLGVGTCMKHFACHNSDTRRTRVNVKAEERALREIYLAPYERVVKKADPTSVMSAYNKINGQECSGDNRYVRDILKKEWGFDGCVICDWGAVKDSVEASKGGIDLQMPLSPASSKYLEEAVQDGRLDEALLDERVRNILKLVQRLSESAPADSDTEPDFDRHHKLAREAASESMVLLKNDRILPIRPGFAKKLAVAGLLAEQPLYQGTGCAIVRAKEVDIPLTAIKRYADEMDMEVTYVPGYGADGTIDPDQLKKAELAAREADLVLVFAGSFLPEEDDDYNRKNMAIQEGHEALIHAVSGANENTVVILSNGDVCEMPWEAEVKGLLDVWYSGEGMGQAVADILFGESNPSGRLSATIPFRLSDTPAYLEFPGNTFDLTYNEGIYVGYRYYDKKDVTPRYPFGYGLSYTNFHYSGLKAGDDYRVPGTYRVSVDITNRGAYGGKEVAQLYISQAAPGLPRPVRELKAFEKVYLEPGETKTVTFDLTERDFAYYDPESAGWVVDSDTFMIEIGASSRDIRESHKLQVYNEKKPVRRLRKNCGFAELLSTEQGREIFYNFLIERKLLTRDQINPETEKSFLWAFWPVRCFLDMGAGEMITYEMIDELIDRINQALGNG</sequence>
<feature type="domain" description="Fibronectin type III-like" evidence="3">
    <location>
        <begin position="602"/>
        <end position="672"/>
    </location>
</feature>
<reference evidence="5" key="1">
    <citation type="submission" date="2021-06" db="EMBL/GenBank/DDBJ databases">
        <title>Description of novel taxa of the family Lachnospiraceae.</title>
        <authorList>
            <person name="Chaplin A.V."/>
            <person name="Sokolova S.R."/>
            <person name="Pikina A.P."/>
            <person name="Korzhanova M."/>
            <person name="Belova V."/>
            <person name="Korostin D."/>
            <person name="Efimov B.A."/>
        </authorList>
    </citation>
    <scope>NUCLEOTIDE SEQUENCE</scope>
    <source>
        <strain evidence="5">ASD5720</strain>
    </source>
</reference>
<dbReference type="Gene3D" id="3.20.20.300">
    <property type="entry name" value="Glycoside hydrolase, family 3, N-terminal domain"/>
    <property type="match status" value="1"/>
</dbReference>
<dbReference type="Pfam" id="PF01915">
    <property type="entry name" value="Glyco_hydro_3_C"/>
    <property type="match status" value="1"/>
</dbReference>
<dbReference type="Pfam" id="PF00933">
    <property type="entry name" value="Glyco_hydro_3"/>
    <property type="match status" value="1"/>
</dbReference>
<gene>
    <name evidence="4" type="ORF">KTH89_09660</name>
    <name evidence="5" type="ORF">KTH89_09685</name>
</gene>
<dbReference type="SUPFAM" id="SSF52279">
    <property type="entry name" value="Beta-D-glucan exohydrolase, C-terminal domain"/>
    <property type="match status" value="1"/>
</dbReference>
<evidence type="ECO:0000256" key="1">
    <source>
        <dbReference type="ARBA" id="ARBA00005336"/>
    </source>
</evidence>
<dbReference type="PRINTS" id="PR00133">
    <property type="entry name" value="GLHYDRLASE3"/>
</dbReference>
<evidence type="ECO:0000256" key="2">
    <source>
        <dbReference type="ARBA" id="ARBA00022801"/>
    </source>
</evidence>
<dbReference type="InterPro" id="IPR002772">
    <property type="entry name" value="Glyco_hydro_3_C"/>
</dbReference>
<dbReference type="RefSeq" id="WP_238721481.1">
    <property type="nucleotide sequence ID" value="NZ_JAHQCW010000013.1"/>
</dbReference>
<comment type="similarity">
    <text evidence="1">Belongs to the glycosyl hydrolase 3 family.</text>
</comment>
<evidence type="ECO:0000313" key="6">
    <source>
        <dbReference type="Proteomes" id="UP000712157"/>
    </source>
</evidence>
<dbReference type="GO" id="GO:0008422">
    <property type="term" value="F:beta-glucosidase activity"/>
    <property type="evidence" value="ECO:0007669"/>
    <property type="project" value="UniProtKB-ARBA"/>
</dbReference>
<evidence type="ECO:0000259" key="3">
    <source>
        <dbReference type="SMART" id="SM01217"/>
    </source>
</evidence>
<keyword evidence="2 5" id="KW-0378">Hydrolase</keyword>
<dbReference type="Pfam" id="PF14310">
    <property type="entry name" value="Fn3-like"/>
    <property type="match status" value="1"/>
</dbReference>
<dbReference type="FunFam" id="2.60.40.10:FF:000495">
    <property type="entry name" value="Periplasmic beta-glucosidase"/>
    <property type="match status" value="1"/>
</dbReference>
<accession>A0A949JX55</accession>
<dbReference type="PANTHER" id="PTHR42715:SF10">
    <property type="entry name" value="BETA-GLUCOSIDASE"/>
    <property type="match status" value="1"/>
</dbReference>
<evidence type="ECO:0000313" key="5">
    <source>
        <dbReference type="EMBL" id="MBU9736808.1"/>
    </source>
</evidence>
<comment type="caution">
    <text evidence="5">The sequence shown here is derived from an EMBL/GenBank/DDBJ whole genome shotgun (WGS) entry which is preliminary data.</text>
</comment>
<dbReference type="PANTHER" id="PTHR42715">
    <property type="entry name" value="BETA-GLUCOSIDASE"/>
    <property type="match status" value="1"/>
</dbReference>
<dbReference type="InterPro" id="IPR001764">
    <property type="entry name" value="Glyco_hydro_3_N"/>
</dbReference>
<dbReference type="InterPro" id="IPR026891">
    <property type="entry name" value="Fn3-like"/>
</dbReference>
<dbReference type="InterPro" id="IPR013783">
    <property type="entry name" value="Ig-like_fold"/>
</dbReference>
<proteinExistence type="inferred from homology"/>
<evidence type="ECO:0000313" key="4">
    <source>
        <dbReference type="EMBL" id="MBU9736803.1"/>
    </source>
</evidence>
<dbReference type="InterPro" id="IPR017853">
    <property type="entry name" value="GH"/>
</dbReference>
<dbReference type="Gene3D" id="2.60.40.10">
    <property type="entry name" value="Immunoglobulins"/>
    <property type="match status" value="1"/>
</dbReference>
<dbReference type="SMART" id="SM01217">
    <property type="entry name" value="Fn3_like"/>
    <property type="match status" value="1"/>
</dbReference>
<dbReference type="AlphaFoldDB" id="A0A949JX55"/>
<dbReference type="GO" id="GO:0005975">
    <property type="term" value="P:carbohydrate metabolic process"/>
    <property type="evidence" value="ECO:0007669"/>
    <property type="project" value="InterPro"/>
</dbReference>
<organism evidence="5 6">
    <name type="scientific">Diplocloster agilis</name>
    <dbReference type="NCBI Taxonomy" id="2850323"/>
    <lineage>
        <taxon>Bacteria</taxon>
        <taxon>Bacillati</taxon>
        <taxon>Bacillota</taxon>
        <taxon>Clostridia</taxon>
        <taxon>Lachnospirales</taxon>
        <taxon>Lachnospiraceae</taxon>
        <taxon>Diplocloster</taxon>
    </lineage>
</organism>
<dbReference type="Gene3D" id="3.40.50.1700">
    <property type="entry name" value="Glycoside hydrolase family 3 C-terminal domain"/>
    <property type="match status" value="1"/>
</dbReference>
<dbReference type="InterPro" id="IPR050288">
    <property type="entry name" value="Cellulose_deg_GH3"/>
</dbReference>
<dbReference type="Proteomes" id="UP000712157">
    <property type="component" value="Unassembled WGS sequence"/>
</dbReference>
<name>A0A949JX55_9FIRM</name>
<dbReference type="EMBL" id="JAHQCW010000013">
    <property type="protein sequence ID" value="MBU9736808.1"/>
    <property type="molecule type" value="Genomic_DNA"/>
</dbReference>
<dbReference type="InterPro" id="IPR036962">
    <property type="entry name" value="Glyco_hydro_3_N_sf"/>
</dbReference>
<keyword evidence="6" id="KW-1185">Reference proteome</keyword>
<dbReference type="EMBL" id="JAHQCW010000013">
    <property type="protein sequence ID" value="MBU9736803.1"/>
    <property type="molecule type" value="Genomic_DNA"/>
</dbReference>
<dbReference type="SUPFAM" id="SSF51445">
    <property type="entry name" value="(Trans)glycosidases"/>
    <property type="match status" value="1"/>
</dbReference>
<protein>
    <submittedName>
        <fullName evidence="5">Glycoside hydrolase family 3 C-terminal domain-containing protein</fullName>
    </submittedName>
</protein>